<evidence type="ECO:0000256" key="1">
    <source>
        <dbReference type="SAM" id="Phobius"/>
    </source>
</evidence>
<dbReference type="RefSeq" id="WP_121657741.1">
    <property type="nucleotide sequence ID" value="NZ_BMEK01000001.1"/>
</dbReference>
<dbReference type="AlphaFoldDB" id="A0A3L7J3X8"/>
<name>A0A3L7J3X8_9MICO</name>
<feature type="transmembrane region" description="Helical" evidence="1">
    <location>
        <begin position="247"/>
        <end position="267"/>
    </location>
</feature>
<organism evidence="2 3">
    <name type="scientific">Mycetocola zhadangensis</name>
    <dbReference type="NCBI Taxonomy" id="1164595"/>
    <lineage>
        <taxon>Bacteria</taxon>
        <taxon>Bacillati</taxon>
        <taxon>Actinomycetota</taxon>
        <taxon>Actinomycetes</taxon>
        <taxon>Micrococcales</taxon>
        <taxon>Microbacteriaceae</taxon>
        <taxon>Mycetocola</taxon>
    </lineage>
</organism>
<gene>
    <name evidence="2" type="ORF">D9V28_00270</name>
</gene>
<dbReference type="OrthoDB" id="5106852at2"/>
<accession>A0A3L7J3X8</accession>
<evidence type="ECO:0000313" key="3">
    <source>
        <dbReference type="Proteomes" id="UP000282460"/>
    </source>
</evidence>
<reference evidence="2 3" key="1">
    <citation type="submission" date="2018-10" db="EMBL/GenBank/DDBJ databases">
        <authorList>
            <person name="Li J."/>
        </authorList>
    </citation>
    <scope>NUCLEOTIDE SEQUENCE [LARGE SCALE GENOMIC DNA]</scope>
    <source>
        <strain evidence="2 3">ZD1-4</strain>
    </source>
</reference>
<keyword evidence="1" id="KW-0812">Transmembrane</keyword>
<keyword evidence="3" id="KW-1185">Reference proteome</keyword>
<proteinExistence type="predicted"/>
<protein>
    <submittedName>
        <fullName evidence="2">Uncharacterized protein</fullName>
    </submittedName>
</protein>
<sequence length="448" mass="47708">MSFPEITGDPSQLKVYATRYLNLADAIQNASATLKAVGENSDGNRSKAVDEIRVQAKKSAESIGKAERRYRTTATALSTYATALEDAQAEAAEARVAHEGASQNHAAAQAKADEFADKAAIPGEAQAADSHSQTVWSGQASTFAAAASSAQSKYDQAVAKKEAAGNVAANAIEAVVSDDDLSDSWWDHLVDWVEKWGDWIAIVALLLSWVPILGQILLAVSALISIIKLIDSLMKFTRGEMSLGEVIGAAVGVVLSLIGGKAIMAAIKGIRAARSGRALSRANAARDNVLRNANAQTPSRPVTRARNLADRNHRENMNDLRNTFAPKTLGKELLENATKPFTDFKDAFKGPEASEFLRSLAEGKNGKIWKLLQQGDVTDFSKALQSMDWSDMPPELKAEVILEGAKVFGEAAETIAAPFTDVPLTIDSLIGKGTDAVTSSLSNSIDAR</sequence>
<feature type="transmembrane region" description="Helical" evidence="1">
    <location>
        <begin position="199"/>
        <end position="227"/>
    </location>
</feature>
<keyword evidence="1" id="KW-1133">Transmembrane helix</keyword>
<comment type="caution">
    <text evidence="2">The sequence shown here is derived from an EMBL/GenBank/DDBJ whole genome shotgun (WGS) entry which is preliminary data.</text>
</comment>
<evidence type="ECO:0000313" key="2">
    <source>
        <dbReference type="EMBL" id="RLQ85368.1"/>
    </source>
</evidence>
<dbReference type="EMBL" id="RCWJ01000001">
    <property type="protein sequence ID" value="RLQ85368.1"/>
    <property type="molecule type" value="Genomic_DNA"/>
</dbReference>
<keyword evidence="1" id="KW-0472">Membrane</keyword>
<dbReference type="Proteomes" id="UP000282460">
    <property type="component" value="Unassembled WGS sequence"/>
</dbReference>